<dbReference type="Gene3D" id="3.60.21.10">
    <property type="match status" value="1"/>
</dbReference>
<evidence type="ECO:0000256" key="1">
    <source>
        <dbReference type="ARBA" id="ARBA00022475"/>
    </source>
</evidence>
<feature type="binding site" evidence="10">
    <location>
        <position position="232"/>
    </location>
    <ligand>
        <name>Mn(2+)</name>
        <dbReference type="ChEBI" id="CHEBI:29035"/>
        <label>1</label>
    </ligand>
</feature>
<feature type="binding site" evidence="10">
    <location>
        <position position="60"/>
    </location>
    <ligand>
        <name>Mn(2+)</name>
        <dbReference type="ChEBI" id="CHEBI:29035"/>
        <label>2</label>
    </ligand>
</feature>
<feature type="binding site" evidence="10">
    <location>
        <position position="230"/>
    </location>
    <ligand>
        <name>Mn(2+)</name>
        <dbReference type="ChEBI" id="CHEBI:29035"/>
        <label>2</label>
    </ligand>
</feature>
<dbReference type="SUPFAM" id="SSF56300">
    <property type="entry name" value="Metallo-dependent phosphatases"/>
    <property type="match status" value="1"/>
</dbReference>
<feature type="domain" description="Calcineurin-like phosphoesterase" evidence="11">
    <location>
        <begin position="22"/>
        <end position="234"/>
    </location>
</feature>
<comment type="subcellular location">
    <subcellularLocation>
        <location evidence="10">Cell inner membrane</location>
        <topology evidence="10">Peripheral membrane protein</topology>
        <orientation evidence="10">Cytoplasmic side</orientation>
    </subcellularLocation>
</comment>
<comment type="caution">
    <text evidence="12">The sequence shown here is derived from an EMBL/GenBank/DDBJ whole genome shotgun (WGS) entry which is preliminary data.</text>
</comment>
<dbReference type="Pfam" id="PF00149">
    <property type="entry name" value="Metallophos"/>
    <property type="match status" value="1"/>
</dbReference>
<keyword evidence="7 10" id="KW-0443">Lipid metabolism</keyword>
<dbReference type="HAMAP" id="MF_00575">
    <property type="entry name" value="LpxH"/>
    <property type="match status" value="1"/>
</dbReference>
<reference evidence="12" key="1">
    <citation type="submission" date="2013-01" db="EMBL/GenBank/DDBJ databases">
        <title>Genome draft of Hydrogenophaga taeniospiralis 2K1.</title>
        <authorList>
            <person name="Gomila M."/>
            <person name="Lalucat J."/>
        </authorList>
    </citation>
    <scope>NUCLEOTIDE SEQUENCE</scope>
    <source>
        <strain evidence="12">CCUG 15921</strain>
    </source>
</reference>
<dbReference type="EMBL" id="AOGK01000015">
    <property type="protein sequence ID" value="MDG5976916.1"/>
    <property type="molecule type" value="Genomic_DNA"/>
</dbReference>
<dbReference type="AlphaFoldDB" id="A0A9X4NUL7"/>
<feature type="binding site" evidence="10">
    <location>
        <position position="192"/>
    </location>
    <ligand>
        <name>substrate</name>
    </ligand>
</feature>
<keyword evidence="3 10" id="KW-0997">Cell inner membrane</keyword>
<dbReference type="GO" id="GO:0009245">
    <property type="term" value="P:lipid A biosynthetic process"/>
    <property type="evidence" value="ECO:0007669"/>
    <property type="project" value="UniProtKB-UniRule"/>
</dbReference>
<keyword evidence="13" id="KW-1185">Reference proteome</keyword>
<evidence type="ECO:0000256" key="6">
    <source>
        <dbReference type="ARBA" id="ARBA00022801"/>
    </source>
</evidence>
<evidence type="ECO:0000256" key="9">
    <source>
        <dbReference type="ARBA" id="ARBA00023211"/>
    </source>
</evidence>
<keyword evidence="8 10" id="KW-0472">Membrane</keyword>
<keyword evidence="2 10" id="KW-0444">Lipid biosynthesis</keyword>
<evidence type="ECO:0000256" key="3">
    <source>
        <dbReference type="ARBA" id="ARBA00022519"/>
    </source>
</evidence>
<keyword evidence="4 10" id="KW-0441">Lipid A biosynthesis</keyword>
<keyword evidence="6 10" id="KW-0378">Hydrolase</keyword>
<dbReference type="NCBIfam" id="NF003743">
    <property type="entry name" value="PRK05340.1"/>
    <property type="match status" value="1"/>
</dbReference>
<dbReference type="InterPro" id="IPR010138">
    <property type="entry name" value="UDP-diacylglucosamine_Hdrlase"/>
</dbReference>
<dbReference type="PANTHER" id="PTHR34990:SF1">
    <property type="entry name" value="UDP-2,3-DIACYLGLUCOSAMINE HYDROLASE"/>
    <property type="match status" value="1"/>
</dbReference>
<evidence type="ECO:0000313" key="12">
    <source>
        <dbReference type="EMBL" id="MDG5976916.1"/>
    </source>
</evidence>
<dbReference type="GO" id="GO:0008758">
    <property type="term" value="F:UDP-2,3-diacylglucosamine hydrolase activity"/>
    <property type="evidence" value="ECO:0007669"/>
    <property type="project" value="UniProtKB-UniRule"/>
</dbReference>
<dbReference type="InterPro" id="IPR004843">
    <property type="entry name" value="Calcineurin-like_PHP"/>
</dbReference>
<feature type="binding site" evidence="10">
    <location>
        <position position="230"/>
    </location>
    <ligand>
        <name>substrate</name>
    </ligand>
</feature>
<evidence type="ECO:0000256" key="4">
    <source>
        <dbReference type="ARBA" id="ARBA00022556"/>
    </source>
</evidence>
<comment type="catalytic activity">
    <reaction evidence="10">
        <text>UDP-2-N,3-O-bis[(3R)-3-hydroxytetradecanoyl]-alpha-D-glucosamine + H2O = 2-N,3-O-bis[(3R)-3-hydroxytetradecanoyl]-alpha-D-glucosaminyl 1-phosphate + UMP + 2 H(+)</text>
        <dbReference type="Rhea" id="RHEA:25213"/>
        <dbReference type="ChEBI" id="CHEBI:15377"/>
        <dbReference type="ChEBI" id="CHEBI:15378"/>
        <dbReference type="ChEBI" id="CHEBI:57865"/>
        <dbReference type="ChEBI" id="CHEBI:57957"/>
        <dbReference type="ChEBI" id="CHEBI:78847"/>
        <dbReference type="EC" id="3.6.1.54"/>
    </reaction>
</comment>
<sequence>MDNAPTDRFAELRAPAHWQAVDFISDLHLQASEPATFDCWLRYLQRPPAERADALFILGDLFEVWVGDDLLEAPLPSIDTQSSADHRFWRRCADALHAHSQHTPVYFMHGNRDFLLGPAGLSACGMRGLSDPTVLDFLGQRWLLSHGDALCLDDTDYMRFRAMVRQPDWQQAFLAQPLTEREAIARALRTQSETRKRGLAGDPTLWADVDATAAKDWLRRGAASTLIHGHTHRPAQHELRDGLRRVVLSDWDAMAHPPRAEVLRLDAQGLRRLPQPLSGHARQPLSP</sequence>
<gene>
    <name evidence="10" type="primary">lpxH</name>
    <name evidence="12" type="ORF">H010_16739</name>
</gene>
<keyword evidence="9 10" id="KW-0464">Manganese</keyword>
<evidence type="ECO:0000313" key="13">
    <source>
        <dbReference type="Proteomes" id="UP001152876"/>
    </source>
</evidence>
<feature type="binding site" evidence="10">
    <location>
        <position position="154"/>
    </location>
    <ligand>
        <name>substrate</name>
    </ligand>
</feature>
<evidence type="ECO:0000259" key="11">
    <source>
        <dbReference type="Pfam" id="PF00149"/>
    </source>
</evidence>
<comment type="cofactor">
    <cofactor evidence="10">
        <name>Mn(2+)</name>
        <dbReference type="ChEBI" id="CHEBI:29035"/>
    </cofactor>
    <text evidence="10">Binds 2 Mn(2+) ions per subunit in a binuclear metal center.</text>
</comment>
<keyword evidence="1 10" id="KW-1003">Cell membrane</keyword>
<comment type="caution">
    <text evidence="10">Lacks conserved residue(s) required for the propagation of feature annotation.</text>
</comment>
<dbReference type="InterPro" id="IPR029052">
    <property type="entry name" value="Metallo-depent_PP-like"/>
</dbReference>
<feature type="binding site" evidence="10">
    <location>
        <position position="28"/>
    </location>
    <ligand>
        <name>Mn(2+)</name>
        <dbReference type="ChEBI" id="CHEBI:29035"/>
        <label>1</label>
    </ligand>
</feature>
<dbReference type="NCBIfam" id="TIGR01854">
    <property type="entry name" value="lipid_A_lpxH"/>
    <property type="match status" value="1"/>
</dbReference>
<dbReference type="EC" id="3.6.1.54" evidence="10"/>
<feature type="binding site" evidence="10">
    <location>
        <begin position="111"/>
        <end position="112"/>
    </location>
    <ligand>
        <name>substrate</name>
    </ligand>
</feature>
<evidence type="ECO:0000256" key="10">
    <source>
        <dbReference type="HAMAP-Rule" id="MF_00575"/>
    </source>
</evidence>
<dbReference type="RefSeq" id="WP_068174291.1">
    <property type="nucleotide sequence ID" value="NZ_AOGK01000015.1"/>
</dbReference>
<feature type="binding site" evidence="10">
    <location>
        <position position="146"/>
    </location>
    <ligand>
        <name>Mn(2+)</name>
        <dbReference type="ChEBI" id="CHEBI:29035"/>
        <label>2</label>
    </ligand>
</feature>
<comment type="pathway">
    <text evidence="10">Glycolipid biosynthesis; lipid IV(A) biosynthesis; lipid IV(A) from (3R)-3-hydroxytetradecanoyl-[acyl-carrier-protein] and UDP-N-acetyl-alpha-D-glucosamine: step 4/6.</text>
</comment>
<dbReference type="CDD" id="cd07398">
    <property type="entry name" value="MPP_YbbF-LpxH"/>
    <property type="match status" value="1"/>
</dbReference>
<feature type="binding site" evidence="10">
    <location>
        <position position="60"/>
    </location>
    <ligand>
        <name>Mn(2+)</name>
        <dbReference type="ChEBI" id="CHEBI:29035"/>
        <label>1</label>
    </ligand>
</feature>
<dbReference type="OrthoDB" id="9783283at2"/>
<proteinExistence type="inferred from homology"/>
<dbReference type="InterPro" id="IPR043461">
    <property type="entry name" value="LpxH-like"/>
</dbReference>
<comment type="function">
    <text evidence="10">Hydrolyzes the pyrophosphate bond of UDP-2,3-diacylglucosamine to yield 2,3-diacylglucosamine 1-phosphate (lipid X) and UMP by catalyzing the attack of water at the alpha-P atom. Involved in the biosynthesis of lipid A, a phosphorylated glycolipid that anchors the lipopolysaccharide to the outer membrane of the cell.</text>
</comment>
<accession>A0A9X4NUL7</accession>
<dbReference type="GO" id="GO:0030145">
    <property type="term" value="F:manganese ion binding"/>
    <property type="evidence" value="ECO:0007669"/>
    <property type="project" value="UniProtKB-UniRule"/>
</dbReference>
<feature type="binding site" evidence="10">
    <location>
        <position position="111"/>
    </location>
    <ligand>
        <name>Mn(2+)</name>
        <dbReference type="ChEBI" id="CHEBI:29035"/>
        <label>2</label>
    </ligand>
</feature>
<evidence type="ECO:0000256" key="7">
    <source>
        <dbReference type="ARBA" id="ARBA00023098"/>
    </source>
</evidence>
<name>A0A9X4NUL7_9BURK</name>
<evidence type="ECO:0000256" key="5">
    <source>
        <dbReference type="ARBA" id="ARBA00022723"/>
    </source>
</evidence>
<dbReference type="GO" id="GO:0005737">
    <property type="term" value="C:cytoplasm"/>
    <property type="evidence" value="ECO:0007669"/>
    <property type="project" value="InterPro"/>
</dbReference>
<organism evidence="12 13">
    <name type="scientific">Hydrogenophaga taeniospiralis CCUG 15921</name>
    <dbReference type="NCBI Taxonomy" id="1281780"/>
    <lineage>
        <taxon>Bacteria</taxon>
        <taxon>Pseudomonadati</taxon>
        <taxon>Pseudomonadota</taxon>
        <taxon>Betaproteobacteria</taxon>
        <taxon>Burkholderiales</taxon>
        <taxon>Comamonadaceae</taxon>
        <taxon>Hydrogenophaga</taxon>
    </lineage>
</organism>
<feature type="binding site" evidence="10">
    <location>
        <position position="26"/>
    </location>
    <ligand>
        <name>Mn(2+)</name>
        <dbReference type="ChEBI" id="CHEBI:29035"/>
        <label>1</label>
    </ligand>
</feature>
<keyword evidence="5 10" id="KW-0479">Metal-binding</keyword>
<dbReference type="PANTHER" id="PTHR34990">
    <property type="entry name" value="UDP-2,3-DIACYLGLUCOSAMINE HYDROLASE-RELATED"/>
    <property type="match status" value="1"/>
</dbReference>
<protein>
    <recommendedName>
        <fullName evidence="10">UDP-2,3-diacylglucosamine hydrolase</fullName>
        <ecNumber evidence="10">3.6.1.54</ecNumber>
    </recommendedName>
    <alternativeName>
        <fullName evidence="10">UDP-2,3-diacylglucosamine diphosphatase</fullName>
    </alternativeName>
</protein>
<comment type="similarity">
    <text evidence="10">Belongs to the LpxH family.</text>
</comment>
<evidence type="ECO:0000256" key="8">
    <source>
        <dbReference type="ARBA" id="ARBA00023136"/>
    </source>
</evidence>
<dbReference type="GO" id="GO:0019897">
    <property type="term" value="C:extrinsic component of plasma membrane"/>
    <property type="evidence" value="ECO:0007669"/>
    <property type="project" value="UniProtKB-UniRule"/>
</dbReference>
<dbReference type="Proteomes" id="UP001152876">
    <property type="component" value="Unassembled WGS sequence"/>
</dbReference>
<feature type="binding site" evidence="10">
    <location>
        <position position="196"/>
    </location>
    <ligand>
        <name>substrate</name>
    </ligand>
</feature>
<evidence type="ECO:0000256" key="2">
    <source>
        <dbReference type="ARBA" id="ARBA00022516"/>
    </source>
</evidence>